<organism evidence="4 5">
    <name type="scientific">Lipingzhangella rawalii</name>
    <dbReference type="NCBI Taxonomy" id="2055835"/>
    <lineage>
        <taxon>Bacteria</taxon>
        <taxon>Bacillati</taxon>
        <taxon>Actinomycetota</taxon>
        <taxon>Actinomycetes</taxon>
        <taxon>Streptosporangiales</taxon>
        <taxon>Nocardiopsidaceae</taxon>
        <taxon>Lipingzhangella</taxon>
    </lineage>
</organism>
<dbReference type="InterPro" id="IPR019692">
    <property type="entry name" value="CFP-6_PH"/>
</dbReference>
<keyword evidence="2" id="KW-0812">Transmembrane</keyword>
<feature type="transmembrane region" description="Helical" evidence="2">
    <location>
        <begin position="62"/>
        <end position="83"/>
    </location>
</feature>
<dbReference type="RefSeq" id="WP_310910917.1">
    <property type="nucleotide sequence ID" value="NZ_JAVLVT010000001.1"/>
</dbReference>
<evidence type="ECO:0000313" key="4">
    <source>
        <dbReference type="EMBL" id="MDS1269447.1"/>
    </source>
</evidence>
<keyword evidence="2" id="KW-1133">Transmembrane helix</keyword>
<accession>A0ABU2H377</accession>
<evidence type="ECO:0000256" key="2">
    <source>
        <dbReference type="SAM" id="Phobius"/>
    </source>
</evidence>
<proteinExistence type="predicted"/>
<protein>
    <submittedName>
        <fullName evidence="4">PH domain-containing protein</fullName>
    </submittedName>
</protein>
<feature type="transmembrane region" description="Helical" evidence="2">
    <location>
        <begin position="36"/>
        <end position="56"/>
    </location>
</feature>
<evidence type="ECO:0000259" key="3">
    <source>
        <dbReference type="Pfam" id="PF10756"/>
    </source>
</evidence>
<name>A0ABU2H377_9ACTN</name>
<feature type="domain" description="Low molecular weight protein antigen 6 PH" evidence="3">
    <location>
        <begin position="84"/>
        <end position="153"/>
    </location>
</feature>
<comment type="caution">
    <text evidence="4">The sequence shown here is derived from an EMBL/GenBank/DDBJ whole genome shotgun (WGS) entry which is preliminary data.</text>
</comment>
<dbReference type="Proteomes" id="UP001250214">
    <property type="component" value="Unassembled WGS sequence"/>
</dbReference>
<evidence type="ECO:0000313" key="5">
    <source>
        <dbReference type="Proteomes" id="UP001250214"/>
    </source>
</evidence>
<gene>
    <name evidence="4" type="ORF">RIF23_03955</name>
</gene>
<keyword evidence="5" id="KW-1185">Reference proteome</keyword>
<dbReference type="EMBL" id="JAVLVT010000001">
    <property type="protein sequence ID" value="MDS1269447.1"/>
    <property type="molecule type" value="Genomic_DNA"/>
</dbReference>
<reference evidence="5" key="1">
    <citation type="submission" date="2023-07" db="EMBL/GenBank/DDBJ databases">
        <title>Novel species in the genus Lipingzhangella isolated from Sambhar Salt Lake.</title>
        <authorList>
            <person name="Jiya N."/>
            <person name="Kajale S."/>
            <person name="Sharma A."/>
        </authorList>
    </citation>
    <scope>NUCLEOTIDE SEQUENCE [LARGE SCALE GENOMIC DNA]</scope>
    <source>
        <strain evidence="5">LS1_29</strain>
    </source>
</reference>
<sequence length="170" mass="18432">MPANSDHTGREADVSAVSGDSHSRLPVTWRPRQARIVVYALIVAAVTTMVVLAVILPDNWQLTDRLLMVAFGGVLGWAMSLLARPKIVATQSGLTVVNLVRTRVLAWPEIIDARMPEGEPWVSVDIADGTCLPAMGIQSADGQRAWEHLAQLRTMIAEWGEASAPEDTPD</sequence>
<keyword evidence="2" id="KW-0472">Membrane</keyword>
<dbReference type="Pfam" id="PF10756">
    <property type="entry name" value="bPH_6"/>
    <property type="match status" value="1"/>
</dbReference>
<feature type="region of interest" description="Disordered" evidence="1">
    <location>
        <begin position="1"/>
        <end position="24"/>
    </location>
</feature>
<evidence type="ECO:0000256" key="1">
    <source>
        <dbReference type="SAM" id="MobiDB-lite"/>
    </source>
</evidence>